<organism evidence="3">
    <name type="scientific">uncultured Caudovirales phage</name>
    <dbReference type="NCBI Taxonomy" id="2100421"/>
    <lineage>
        <taxon>Viruses</taxon>
        <taxon>Duplodnaviria</taxon>
        <taxon>Heunggongvirae</taxon>
        <taxon>Uroviricota</taxon>
        <taxon>Caudoviricetes</taxon>
        <taxon>Peduoviridae</taxon>
        <taxon>Maltschvirus</taxon>
        <taxon>Maltschvirus maltsch</taxon>
    </lineage>
</organism>
<sequence length="152" mass="17081">MNDDHKLRRPAVSQPGDDELFRVEYVKVEPGTALYDKILESSLMLLKDTQADRRRRQRRVAAGLPAVEPAPPRVIGKNWFPRNQLSDEGWRQLERAAGRPFIEYVLPPDLQRLEDRIDRLCGPVKGEAAPPPSSSPSTPERPEQPPAPSPCG</sequence>
<gene>
    <name evidence="3" type="ORF">UFOVP170_30</name>
    <name evidence="2" type="ORF">UFOVP73_8</name>
</gene>
<name>A0A6J7WF20_9CAUD</name>
<evidence type="ECO:0000313" key="2">
    <source>
        <dbReference type="EMBL" id="CAB4126083.1"/>
    </source>
</evidence>
<feature type="region of interest" description="Disordered" evidence="1">
    <location>
        <begin position="50"/>
        <end position="80"/>
    </location>
</feature>
<evidence type="ECO:0000313" key="3">
    <source>
        <dbReference type="EMBL" id="CAB5194887.1"/>
    </source>
</evidence>
<accession>A0A6J7WF20</accession>
<proteinExistence type="predicted"/>
<protein>
    <submittedName>
        <fullName evidence="3">Uncharacterized protein</fullName>
    </submittedName>
</protein>
<evidence type="ECO:0000256" key="1">
    <source>
        <dbReference type="SAM" id="MobiDB-lite"/>
    </source>
</evidence>
<dbReference type="EMBL" id="LR796192">
    <property type="protein sequence ID" value="CAB4126083.1"/>
    <property type="molecule type" value="Genomic_DNA"/>
</dbReference>
<reference evidence="3" key="1">
    <citation type="submission" date="2020-05" db="EMBL/GenBank/DDBJ databases">
        <authorList>
            <person name="Chiriac C."/>
            <person name="Salcher M."/>
            <person name="Ghai R."/>
            <person name="Kavagutti S V."/>
        </authorList>
    </citation>
    <scope>NUCLEOTIDE SEQUENCE</scope>
</reference>
<dbReference type="EMBL" id="LR798218">
    <property type="protein sequence ID" value="CAB5194887.1"/>
    <property type="molecule type" value="Genomic_DNA"/>
</dbReference>
<feature type="region of interest" description="Disordered" evidence="1">
    <location>
        <begin position="117"/>
        <end position="152"/>
    </location>
</feature>